<dbReference type="Proteomes" id="UP000824164">
    <property type="component" value="Unassembled WGS sequence"/>
</dbReference>
<dbReference type="GO" id="GO:0016787">
    <property type="term" value="F:hydrolase activity"/>
    <property type="evidence" value="ECO:0007669"/>
    <property type="project" value="UniProtKB-KW"/>
</dbReference>
<gene>
    <name evidence="1" type="primary">mcrC</name>
    <name evidence="1" type="ORF">IAB63_08005</name>
</gene>
<accession>A0A9D1HJ90</accession>
<keyword evidence="1" id="KW-0255">Endonuclease</keyword>
<reference evidence="1" key="2">
    <citation type="journal article" date="2021" name="PeerJ">
        <title>Extensive microbial diversity within the chicken gut microbiome revealed by metagenomics and culture.</title>
        <authorList>
            <person name="Gilroy R."/>
            <person name="Ravi A."/>
            <person name="Getino M."/>
            <person name="Pursley I."/>
            <person name="Horton D.L."/>
            <person name="Alikhan N.F."/>
            <person name="Baker D."/>
            <person name="Gharbi K."/>
            <person name="Hall N."/>
            <person name="Watson M."/>
            <person name="Adriaenssens E.M."/>
            <person name="Foster-Nyarko E."/>
            <person name="Jarju S."/>
            <person name="Secka A."/>
            <person name="Antonio M."/>
            <person name="Oren A."/>
            <person name="Chaudhuri R.R."/>
            <person name="La Ragione R."/>
            <person name="Hildebrand F."/>
            <person name="Pallen M.J."/>
        </authorList>
    </citation>
    <scope>NUCLEOTIDE SEQUENCE</scope>
    <source>
        <strain evidence="1">CHK187-14744</strain>
    </source>
</reference>
<dbReference type="InterPro" id="IPR019292">
    <property type="entry name" value="McrC"/>
</dbReference>
<dbReference type="PANTHER" id="PTHR38733">
    <property type="entry name" value="PROTEIN MCRC"/>
    <property type="match status" value="1"/>
</dbReference>
<name>A0A9D1HJ90_9FIRM</name>
<dbReference type="NCBIfam" id="NF007277">
    <property type="entry name" value="PRK09736.1"/>
    <property type="match status" value="1"/>
</dbReference>
<sequence>MTKYKGIFIKNIYYMLAYAFDALKASDHKDIQVERFDNIHNMFASLLCRGISTQLKQGLYKEYREELEDLSTVRGKINMPGTIRSRMQRKCTVACEFDELSENNLLNQIVKTTAFLLIRHPNLNGEYKAELKKEMLYFAEVDLIDPKTIRWKDIQIQRNSRNYRLLLAICWLITEGLLLTTEKGQYHLAALVDSQKMEDLYERFLRQYYIQEYEPYIPGFYVRDEWMDWQTDEDKTDDDKTGLLPRMHTDVTITYGKKVLIMDAKYYTENLQEHKGVRSVHSDDLYQIFAYVKNKEAALVKNREDKDYEVSGMLLYARTEEELQPDQVYHLLGNKFSVRTLDLNTDFKNIRKQLDDIVYEHFGVSVRR</sequence>
<reference evidence="1" key="1">
    <citation type="submission" date="2020-10" db="EMBL/GenBank/DDBJ databases">
        <authorList>
            <person name="Gilroy R."/>
        </authorList>
    </citation>
    <scope>NUCLEOTIDE SEQUENCE</scope>
    <source>
        <strain evidence="1">CHK187-14744</strain>
    </source>
</reference>
<dbReference type="EC" id="3.1.21.-" evidence="1"/>
<dbReference type="Pfam" id="PF10117">
    <property type="entry name" value="McrBC"/>
    <property type="match status" value="1"/>
</dbReference>
<organism evidence="1 2">
    <name type="scientific">Candidatus Onthocola gallistercoris</name>
    <dbReference type="NCBI Taxonomy" id="2840876"/>
    <lineage>
        <taxon>Bacteria</taxon>
        <taxon>Bacillati</taxon>
        <taxon>Bacillota</taxon>
        <taxon>Bacilli</taxon>
        <taxon>Candidatus Onthocola</taxon>
    </lineage>
</organism>
<dbReference type="PANTHER" id="PTHR38733:SF1">
    <property type="entry name" value="TYPE IV METHYL-DIRECTED RESTRICTION ENZYME ECOKMCRBC"/>
    <property type="match status" value="1"/>
</dbReference>
<keyword evidence="1" id="KW-0540">Nuclease</keyword>
<evidence type="ECO:0000313" key="1">
    <source>
        <dbReference type="EMBL" id="HIU03177.1"/>
    </source>
</evidence>
<protein>
    <submittedName>
        <fullName evidence="1">5-methylcytosine-specific restriction endonuclease system specificity protein McrC</fullName>
        <ecNumber evidence="1">3.1.21.-</ecNumber>
    </submittedName>
</protein>
<dbReference type="AlphaFoldDB" id="A0A9D1HJ90"/>
<proteinExistence type="predicted"/>
<comment type="caution">
    <text evidence="1">The sequence shown here is derived from an EMBL/GenBank/DDBJ whole genome shotgun (WGS) entry which is preliminary data.</text>
</comment>
<dbReference type="GO" id="GO:0004519">
    <property type="term" value="F:endonuclease activity"/>
    <property type="evidence" value="ECO:0007669"/>
    <property type="project" value="UniProtKB-KW"/>
</dbReference>
<keyword evidence="1" id="KW-0378">Hydrolase</keyword>
<dbReference type="EMBL" id="DVLT01000048">
    <property type="protein sequence ID" value="HIU03177.1"/>
    <property type="molecule type" value="Genomic_DNA"/>
</dbReference>
<evidence type="ECO:0000313" key="2">
    <source>
        <dbReference type="Proteomes" id="UP000824164"/>
    </source>
</evidence>